<dbReference type="SMART" id="SM00360">
    <property type="entry name" value="RRM"/>
    <property type="match status" value="1"/>
</dbReference>
<dbReference type="Gene3D" id="3.30.430.20">
    <property type="entry name" value="Gnk2 domain, C-X8-C-X2-C motif"/>
    <property type="match status" value="2"/>
</dbReference>
<dbReference type="FunFam" id="3.30.430.20:FF:000008">
    <property type="entry name" value="cysteine-rich repeat secretory protein 3"/>
    <property type="match status" value="1"/>
</dbReference>
<organism evidence="10 11">
    <name type="scientific">Zingiber officinale</name>
    <name type="common">Ginger</name>
    <name type="synonym">Amomum zingiber</name>
    <dbReference type="NCBI Taxonomy" id="94328"/>
    <lineage>
        <taxon>Eukaryota</taxon>
        <taxon>Viridiplantae</taxon>
        <taxon>Streptophyta</taxon>
        <taxon>Embryophyta</taxon>
        <taxon>Tracheophyta</taxon>
        <taxon>Spermatophyta</taxon>
        <taxon>Magnoliopsida</taxon>
        <taxon>Liliopsida</taxon>
        <taxon>Zingiberales</taxon>
        <taxon>Zingiberaceae</taxon>
        <taxon>Zingiber</taxon>
    </lineage>
</organism>
<feature type="compositionally biased region" description="Basic residues" evidence="5">
    <location>
        <begin position="885"/>
        <end position="897"/>
    </location>
</feature>
<feature type="domain" description="Gnk2-homologous" evidence="9">
    <location>
        <begin position="635"/>
        <end position="734"/>
    </location>
</feature>
<accession>A0A8J5FQS1</accession>
<feature type="region of interest" description="Disordered" evidence="5">
    <location>
        <begin position="455"/>
        <end position="479"/>
    </location>
</feature>
<dbReference type="InterPro" id="IPR039539">
    <property type="entry name" value="Ras_GTPase_bind_prot"/>
</dbReference>
<dbReference type="GO" id="GO:1990904">
    <property type="term" value="C:ribonucleoprotein complex"/>
    <property type="evidence" value="ECO:0007669"/>
    <property type="project" value="TreeGrafter"/>
</dbReference>
<evidence type="ECO:0000256" key="4">
    <source>
        <dbReference type="PROSITE-ProRule" id="PRU00176"/>
    </source>
</evidence>
<dbReference type="InterPro" id="IPR012677">
    <property type="entry name" value="Nucleotide-bd_a/b_plait_sf"/>
</dbReference>
<dbReference type="GO" id="GO:0005829">
    <property type="term" value="C:cytosol"/>
    <property type="evidence" value="ECO:0007669"/>
    <property type="project" value="TreeGrafter"/>
</dbReference>
<dbReference type="CDD" id="cd23509">
    <property type="entry name" value="Gnk2-like"/>
    <property type="match status" value="2"/>
</dbReference>
<dbReference type="InterPro" id="IPR038408">
    <property type="entry name" value="GNK2_sf"/>
</dbReference>
<dbReference type="PROSITE" id="PS51473">
    <property type="entry name" value="GNK2"/>
    <property type="match status" value="2"/>
</dbReference>
<proteinExistence type="predicted"/>
<evidence type="ECO:0000259" key="7">
    <source>
        <dbReference type="PROSITE" id="PS50102"/>
    </source>
</evidence>
<keyword evidence="6" id="KW-0472">Membrane</keyword>
<dbReference type="PANTHER" id="PTHR10693:SF58">
    <property type="entry name" value="OS02G0131700 PROTEIN"/>
    <property type="match status" value="1"/>
</dbReference>
<evidence type="ECO:0000256" key="6">
    <source>
        <dbReference type="SAM" id="Phobius"/>
    </source>
</evidence>
<dbReference type="InterPro" id="IPR018222">
    <property type="entry name" value="Nuclear_transport_factor_2_euk"/>
</dbReference>
<name>A0A8J5FQS1_ZINOF</name>
<feature type="compositionally biased region" description="Basic and acidic residues" evidence="5">
    <location>
        <begin position="898"/>
        <end position="909"/>
    </location>
</feature>
<dbReference type="CDD" id="cd00780">
    <property type="entry name" value="NTF2"/>
    <property type="match status" value="1"/>
</dbReference>
<keyword evidence="1" id="KW-0732">Signal</keyword>
<evidence type="ECO:0000313" key="11">
    <source>
        <dbReference type="Proteomes" id="UP000734854"/>
    </source>
</evidence>
<evidence type="ECO:0000259" key="8">
    <source>
        <dbReference type="PROSITE" id="PS50177"/>
    </source>
</evidence>
<protein>
    <submittedName>
        <fullName evidence="10">Uncharacterized protein</fullName>
    </submittedName>
</protein>
<evidence type="ECO:0000256" key="2">
    <source>
        <dbReference type="ARBA" id="ARBA00022737"/>
    </source>
</evidence>
<dbReference type="GO" id="GO:0003729">
    <property type="term" value="F:mRNA binding"/>
    <property type="evidence" value="ECO:0007669"/>
    <property type="project" value="TreeGrafter"/>
</dbReference>
<dbReference type="InterPro" id="IPR002075">
    <property type="entry name" value="NTF2_dom"/>
</dbReference>
<dbReference type="Pfam" id="PF00076">
    <property type="entry name" value="RRM_1"/>
    <property type="match status" value="1"/>
</dbReference>
<evidence type="ECO:0000256" key="1">
    <source>
        <dbReference type="ARBA" id="ARBA00022729"/>
    </source>
</evidence>
<dbReference type="AlphaFoldDB" id="A0A8J5FQS1"/>
<keyword evidence="3 4" id="KW-0694">RNA-binding</keyword>
<gene>
    <name evidence="10" type="ORF">ZIOFF_051034</name>
</gene>
<evidence type="ECO:0000313" key="10">
    <source>
        <dbReference type="EMBL" id="KAG6489756.1"/>
    </source>
</evidence>
<dbReference type="InterPro" id="IPR000504">
    <property type="entry name" value="RRM_dom"/>
</dbReference>
<dbReference type="EMBL" id="JACMSC010000014">
    <property type="protein sequence ID" value="KAG6489756.1"/>
    <property type="molecule type" value="Genomic_DNA"/>
</dbReference>
<dbReference type="CDD" id="cd00590">
    <property type="entry name" value="RRM_SF"/>
    <property type="match status" value="1"/>
</dbReference>
<dbReference type="InterPro" id="IPR002902">
    <property type="entry name" value="GNK2"/>
</dbReference>
<evidence type="ECO:0000259" key="9">
    <source>
        <dbReference type="PROSITE" id="PS51473"/>
    </source>
</evidence>
<comment type="caution">
    <text evidence="10">The sequence shown here is derived from an EMBL/GenBank/DDBJ whole genome shotgun (WGS) entry which is preliminary data.</text>
</comment>
<reference evidence="10 11" key="1">
    <citation type="submission" date="2020-08" db="EMBL/GenBank/DDBJ databases">
        <title>Plant Genome Project.</title>
        <authorList>
            <person name="Zhang R.-G."/>
        </authorList>
    </citation>
    <scope>NUCLEOTIDE SEQUENCE [LARGE SCALE GENOMIC DNA]</scope>
    <source>
        <tissue evidence="10">Rhizome</tissue>
    </source>
</reference>
<dbReference type="PROSITE" id="PS50102">
    <property type="entry name" value="RRM"/>
    <property type="match status" value="1"/>
</dbReference>
<dbReference type="InterPro" id="IPR035979">
    <property type="entry name" value="RBD_domain_sf"/>
</dbReference>
<dbReference type="SUPFAM" id="SSF54427">
    <property type="entry name" value="NTF2-like"/>
    <property type="match status" value="1"/>
</dbReference>
<dbReference type="Gene3D" id="3.10.450.50">
    <property type="match status" value="1"/>
</dbReference>
<dbReference type="Proteomes" id="UP000734854">
    <property type="component" value="Unassembled WGS sequence"/>
</dbReference>
<dbReference type="PROSITE" id="PS50177">
    <property type="entry name" value="NTF2_DOMAIN"/>
    <property type="match status" value="1"/>
</dbReference>
<keyword evidence="2" id="KW-0677">Repeat</keyword>
<dbReference type="Pfam" id="PF01657">
    <property type="entry name" value="Stress-antifung"/>
    <property type="match status" value="2"/>
</dbReference>
<evidence type="ECO:0000256" key="3">
    <source>
        <dbReference type="ARBA" id="ARBA00022884"/>
    </source>
</evidence>
<feature type="domain" description="RRM" evidence="7">
    <location>
        <begin position="300"/>
        <end position="384"/>
    </location>
</feature>
<keyword evidence="6" id="KW-0812">Transmembrane</keyword>
<feature type="region of interest" description="Disordered" evidence="5">
    <location>
        <begin position="866"/>
        <end position="918"/>
    </location>
</feature>
<keyword evidence="6" id="KW-1133">Transmembrane helix</keyword>
<dbReference type="PANTHER" id="PTHR10693">
    <property type="entry name" value="RAS GTPASE-ACTIVATING PROTEIN-BINDING PROTEIN"/>
    <property type="match status" value="1"/>
</dbReference>
<evidence type="ECO:0000256" key="5">
    <source>
        <dbReference type="SAM" id="MobiDB-lite"/>
    </source>
</evidence>
<keyword evidence="11" id="KW-1185">Reference proteome</keyword>
<dbReference type="SUPFAM" id="SSF54928">
    <property type="entry name" value="RNA-binding domain, RBD"/>
    <property type="match status" value="1"/>
</dbReference>
<feature type="domain" description="NTF2" evidence="8">
    <location>
        <begin position="14"/>
        <end position="116"/>
    </location>
</feature>
<dbReference type="Gene3D" id="3.30.70.330">
    <property type="match status" value="1"/>
</dbReference>
<dbReference type="Pfam" id="PF02136">
    <property type="entry name" value="NTF2"/>
    <property type="match status" value="1"/>
</dbReference>
<feature type="transmembrane region" description="Helical" evidence="6">
    <location>
        <begin position="756"/>
        <end position="776"/>
    </location>
</feature>
<dbReference type="InterPro" id="IPR032710">
    <property type="entry name" value="NTF2-like_dom_sf"/>
</dbReference>
<feature type="compositionally biased region" description="Low complexity" evidence="5">
    <location>
        <begin position="866"/>
        <end position="875"/>
    </location>
</feature>
<feature type="domain" description="Gnk2-homologous" evidence="9">
    <location>
        <begin position="526"/>
        <end position="631"/>
    </location>
</feature>
<sequence length="918" mass="98778">MASVYPAHVDAVQVGAFFLKNYYPILQQQPELVHQFYTELSSMVRFDGTATESATGMVGIEIKSAHSLESWNGGVLVMVSGYVELEDYSSRRKFVQTFFLAPQEEGYFVLNDIFHFLEEEHIHQHPAALMPQGEFETDMKESSPASETVSVRDYTPGEVQAQDMAPPIHVEENVTAEKYNTVEAPQQLSVSDERLDEPPQDSASYPVALETMREPSPPTAPEEPAGEPTKHTYASILLAKGQSGLPTHQLAVAKGSQITSERAHSTQPIPQQPQPAIISEKSGSESIEEVLLVEDEGDIKSVYVGNLPSSISISDLQQVFKHFGKLRPDGVSIRSRKESDVFYAFIEYEDVIGVQNALKASPVQINGRLIHVEGRRPNSGISRGKHDSVSEPKSLINVLFLQREREAEAEDTPLRPQEGVVAVGFSAGAAGLKIAKGTIRVGPEEMVILNEFKTEVTRRSSSQRRNNDKLQRAAGQEEEEPMARFLLQRPPPVPPPDSSGSFPLFTLSVAGLLTVAFLPLPSVASADLFRLVYKGCSNQTVGGGSAALTALSSNLTSQADSSKFYQATASSVDSEPSFLGLFQCRGDLSASDCSACVARILPMWSSLCSSDSAAVRVQLTGCYTLYQVSGFPQVPGTELLYKECGSGSSGDDFEGRRDTAFAQLQSGVTGGGGFYATSYGSVYALAQCEGDLSASDCSDCVMQASQKSKAECGGAASGQVYLNKCYISYRYYANGVATNGDGGGESSVGGQTGKTVAIVVGATAGAGFLIICFLFVRSVMKKKDNECLGYFNVEEEKLNTFSEIILEPSWHMTEISHPSSTSCLPSNRLHTPIICCKNKLGSRRNRTGSSGGGSSSARIARTACGSCSSSFRSSPCPSPAGTSSSRRRRSPNARIRHAKLEQNHGESCKGIKGLLPSP</sequence>